<name>A0A1N7FY49_9EURY</name>
<proteinExistence type="predicted"/>
<sequence>MTLKKKPENAAERLAEETDRPKEEFEPDFEEYPKPELEDLEWETIDE</sequence>
<feature type="compositionally biased region" description="Acidic residues" evidence="1">
    <location>
        <begin position="38"/>
        <end position="47"/>
    </location>
</feature>
<accession>A0A1N7FY49</accession>
<feature type="region of interest" description="Disordered" evidence="1">
    <location>
        <begin position="1"/>
        <end position="47"/>
    </location>
</feature>
<keyword evidence="3" id="KW-1185">Reference proteome</keyword>
<evidence type="ECO:0000313" key="3">
    <source>
        <dbReference type="Proteomes" id="UP000185687"/>
    </source>
</evidence>
<dbReference type="AlphaFoldDB" id="A0A1N7FY49"/>
<reference evidence="2 3" key="1">
    <citation type="submission" date="2017-01" db="EMBL/GenBank/DDBJ databases">
        <authorList>
            <person name="Mah S.A."/>
            <person name="Swanson W.J."/>
            <person name="Moy G.W."/>
            <person name="Vacquier V.D."/>
        </authorList>
    </citation>
    <scope>NUCLEOTIDE SEQUENCE [LARGE SCALE GENOMIC DNA]</scope>
    <source>
        <strain evidence="2 3">CGMCC 1.8909</strain>
    </source>
</reference>
<dbReference type="Proteomes" id="UP000185687">
    <property type="component" value="Unassembled WGS sequence"/>
</dbReference>
<dbReference type="GeneID" id="43330898"/>
<evidence type="ECO:0000256" key="1">
    <source>
        <dbReference type="SAM" id="MobiDB-lite"/>
    </source>
</evidence>
<dbReference type="EMBL" id="FTNP01000008">
    <property type="protein sequence ID" value="SIS05252.1"/>
    <property type="molecule type" value="Genomic_DNA"/>
</dbReference>
<evidence type="ECO:0000313" key="2">
    <source>
        <dbReference type="EMBL" id="SIS05252.1"/>
    </source>
</evidence>
<feature type="compositionally biased region" description="Basic and acidic residues" evidence="1">
    <location>
        <begin position="1"/>
        <end position="24"/>
    </location>
</feature>
<gene>
    <name evidence="2" type="ORF">SAMN05421809_3563</name>
</gene>
<dbReference type="RefSeq" id="WP_157525019.1">
    <property type="nucleotide sequence ID" value="NZ_CP019329.1"/>
</dbReference>
<organism evidence="2 3">
    <name type="scientific">Natronorubrum daqingense</name>
    <dbReference type="NCBI Taxonomy" id="588898"/>
    <lineage>
        <taxon>Archaea</taxon>
        <taxon>Methanobacteriati</taxon>
        <taxon>Methanobacteriota</taxon>
        <taxon>Stenosarchaea group</taxon>
        <taxon>Halobacteria</taxon>
        <taxon>Halobacteriales</taxon>
        <taxon>Natrialbaceae</taxon>
        <taxon>Natronorubrum</taxon>
    </lineage>
</organism>
<protein>
    <submittedName>
        <fullName evidence="2">Uncharacterized protein</fullName>
    </submittedName>
</protein>